<keyword evidence="12" id="KW-1185">Reference proteome</keyword>
<feature type="binding site" evidence="9">
    <location>
        <position position="144"/>
    </location>
    <ligand>
        <name>Mg(2+)</name>
        <dbReference type="ChEBI" id="CHEBI:18420"/>
        <label>1</label>
        <note>catalytic</note>
    </ligand>
</feature>
<comment type="cofactor">
    <cofactor evidence="1 9 10">
        <name>Mg(2+)</name>
        <dbReference type="ChEBI" id="CHEBI:18420"/>
    </cofactor>
</comment>
<dbReference type="PANTHER" id="PTHR43200">
    <property type="entry name" value="PHOSPHATASE"/>
    <property type="match status" value="1"/>
</dbReference>
<feature type="binding site" evidence="9">
    <location>
        <position position="77"/>
    </location>
    <ligand>
        <name>Mg(2+)</name>
        <dbReference type="ChEBI" id="CHEBI:18420"/>
        <label>1</label>
        <note>catalytic</note>
    </ligand>
</feature>
<evidence type="ECO:0000256" key="1">
    <source>
        <dbReference type="ARBA" id="ARBA00001946"/>
    </source>
</evidence>
<gene>
    <name evidence="11" type="ORF">SLEP1_g49898</name>
</gene>
<dbReference type="InterPro" id="IPR000760">
    <property type="entry name" value="Inositol_monophosphatase-like"/>
</dbReference>
<dbReference type="SUPFAM" id="SSF56655">
    <property type="entry name" value="Carbohydrate phosphatase"/>
    <property type="match status" value="1"/>
</dbReference>
<dbReference type="GO" id="GO:0046872">
    <property type="term" value="F:metal ion binding"/>
    <property type="evidence" value="ECO:0007669"/>
    <property type="project" value="UniProtKB-UniRule"/>
</dbReference>
<comment type="similarity">
    <text evidence="2 10">Belongs to the inositol monophosphatase superfamily.</text>
</comment>
<feature type="binding site" evidence="9">
    <location>
        <position position="147"/>
    </location>
    <ligand>
        <name>Mg(2+)</name>
        <dbReference type="ChEBI" id="CHEBI:18420"/>
        <label>1</label>
        <note>catalytic</note>
    </ligand>
</feature>
<dbReference type="GO" id="GO:0043647">
    <property type="term" value="P:inositol phosphate metabolic process"/>
    <property type="evidence" value="ECO:0007669"/>
    <property type="project" value="UniProtKB-UniRule"/>
</dbReference>
<accession>A0AAV5M1C7</accession>
<dbReference type="Gene3D" id="3.30.540.10">
    <property type="entry name" value="Fructose-1,6-Bisphosphatase, subunit A, domain 1"/>
    <property type="match status" value="1"/>
</dbReference>
<dbReference type="PROSITE" id="PS00630">
    <property type="entry name" value="IMP_2"/>
    <property type="match status" value="1"/>
</dbReference>
<evidence type="ECO:0000256" key="9">
    <source>
        <dbReference type="PIRSR" id="PIRSR600760-2"/>
    </source>
</evidence>
<reference evidence="11 12" key="1">
    <citation type="journal article" date="2021" name="Commun. Biol.">
        <title>The genome of Shorea leprosula (Dipterocarpaceae) highlights the ecological relevance of drought in aseasonal tropical rainforests.</title>
        <authorList>
            <person name="Ng K.K.S."/>
            <person name="Kobayashi M.J."/>
            <person name="Fawcett J.A."/>
            <person name="Hatakeyama M."/>
            <person name="Paape T."/>
            <person name="Ng C.H."/>
            <person name="Ang C.C."/>
            <person name="Tnah L.H."/>
            <person name="Lee C.T."/>
            <person name="Nishiyama T."/>
            <person name="Sese J."/>
            <person name="O'Brien M.J."/>
            <person name="Copetti D."/>
            <person name="Mohd Noor M.I."/>
            <person name="Ong R.C."/>
            <person name="Putra M."/>
            <person name="Sireger I.Z."/>
            <person name="Indrioko S."/>
            <person name="Kosugi Y."/>
            <person name="Izuno A."/>
            <person name="Isagi Y."/>
            <person name="Lee S.L."/>
            <person name="Shimizu K.K."/>
        </authorList>
    </citation>
    <scope>NUCLEOTIDE SEQUENCE [LARGE SCALE GENOMIC DNA]</scope>
    <source>
        <strain evidence="11">214</strain>
    </source>
</reference>
<dbReference type="AlphaFoldDB" id="A0AAV5M1C7"/>
<keyword evidence="4 9" id="KW-0479">Metal-binding</keyword>
<evidence type="ECO:0000313" key="12">
    <source>
        <dbReference type="Proteomes" id="UP001054252"/>
    </source>
</evidence>
<evidence type="ECO:0000256" key="6">
    <source>
        <dbReference type="ARBA" id="ARBA00022842"/>
    </source>
</evidence>
<dbReference type="InterPro" id="IPR020583">
    <property type="entry name" value="Inositol_monoP_metal-BS"/>
</dbReference>
<evidence type="ECO:0000256" key="3">
    <source>
        <dbReference type="ARBA" id="ARBA00012633"/>
    </source>
</evidence>
<dbReference type="GO" id="GO:0008441">
    <property type="term" value="F:3'(2'),5'-bisphosphate nucleotidase activity"/>
    <property type="evidence" value="ECO:0007669"/>
    <property type="project" value="UniProtKB-UniRule"/>
</dbReference>
<evidence type="ECO:0000256" key="5">
    <source>
        <dbReference type="ARBA" id="ARBA00022801"/>
    </source>
</evidence>
<evidence type="ECO:0000256" key="2">
    <source>
        <dbReference type="ARBA" id="ARBA00009759"/>
    </source>
</evidence>
<dbReference type="NCBIfam" id="TIGR01330">
    <property type="entry name" value="bisphos_HAL2"/>
    <property type="match status" value="1"/>
</dbReference>
<dbReference type="Gene3D" id="3.40.190.80">
    <property type="match status" value="1"/>
</dbReference>
<comment type="catalytic activity">
    <reaction evidence="8">
        <text>3'-phosphoadenylyl sulfate + H2O = adenosine 5'-phosphosulfate + phosphate</text>
        <dbReference type="Rhea" id="RHEA:77639"/>
        <dbReference type="ChEBI" id="CHEBI:15377"/>
        <dbReference type="ChEBI" id="CHEBI:43474"/>
        <dbReference type="ChEBI" id="CHEBI:58243"/>
        <dbReference type="ChEBI" id="CHEBI:58339"/>
        <dbReference type="EC" id="3.1.3.7"/>
    </reaction>
    <physiologicalReaction direction="left-to-right" evidence="8">
        <dbReference type="Rhea" id="RHEA:77640"/>
    </physiologicalReaction>
</comment>
<proteinExistence type="inferred from homology"/>
<name>A0AAV5M1C7_9ROSI</name>
<dbReference type="CDD" id="cd01517">
    <property type="entry name" value="PAP_phosphatase"/>
    <property type="match status" value="1"/>
</dbReference>
<keyword evidence="6 9" id="KW-0460">Magnesium</keyword>
<comment type="catalytic activity">
    <reaction evidence="7">
        <text>adenosine 3',5'-bisphosphate + H2O = AMP + phosphate</text>
        <dbReference type="Rhea" id="RHEA:10040"/>
        <dbReference type="ChEBI" id="CHEBI:15377"/>
        <dbReference type="ChEBI" id="CHEBI:43474"/>
        <dbReference type="ChEBI" id="CHEBI:58343"/>
        <dbReference type="ChEBI" id="CHEBI:456215"/>
        <dbReference type="EC" id="3.1.3.7"/>
    </reaction>
    <physiologicalReaction direction="left-to-right" evidence="7">
        <dbReference type="Rhea" id="RHEA:10041"/>
    </physiologicalReaction>
</comment>
<feature type="binding site" evidence="9">
    <location>
        <position position="312"/>
    </location>
    <ligand>
        <name>Mg(2+)</name>
        <dbReference type="ChEBI" id="CHEBI:18420"/>
        <label>1</label>
        <note>catalytic</note>
    </ligand>
</feature>
<dbReference type="FunFam" id="3.30.540.10:FF:000020">
    <property type="entry name" value="PAP-specific phosphatase HAL2-like"/>
    <property type="match status" value="1"/>
</dbReference>
<dbReference type="InterPro" id="IPR051090">
    <property type="entry name" value="Inositol_monoP_superfamily"/>
</dbReference>
<evidence type="ECO:0000256" key="10">
    <source>
        <dbReference type="RuleBase" id="RU368076"/>
    </source>
</evidence>
<dbReference type="PRINTS" id="PR00377">
    <property type="entry name" value="IMPHPHTASES"/>
</dbReference>
<dbReference type="GO" id="GO:0046854">
    <property type="term" value="P:phosphatidylinositol phosphate biosynthetic process"/>
    <property type="evidence" value="ECO:0007669"/>
    <property type="project" value="InterPro"/>
</dbReference>
<evidence type="ECO:0000256" key="4">
    <source>
        <dbReference type="ARBA" id="ARBA00022723"/>
    </source>
</evidence>
<dbReference type="Proteomes" id="UP001054252">
    <property type="component" value="Unassembled WGS sequence"/>
</dbReference>
<comment type="function">
    <text evidence="10">Converts adenosine 3'-phosphate 5'-phosphosulfate (PAPS) to adenosine 5'-phosphosulfate (APS) and 3'(2')-phosphoadenosine 5'-phosphate (PAP) to AMP.</text>
</comment>
<dbReference type="GO" id="GO:0000103">
    <property type="term" value="P:sulfate assimilation"/>
    <property type="evidence" value="ECO:0007669"/>
    <property type="project" value="TreeGrafter"/>
</dbReference>
<dbReference type="Pfam" id="PF00459">
    <property type="entry name" value="Inositol_P"/>
    <property type="match status" value="1"/>
</dbReference>
<dbReference type="FunFam" id="3.40.190.80:FF:000003">
    <property type="entry name" value="PAP-specific phosphatase HAL2-like"/>
    <property type="match status" value="1"/>
</dbReference>
<dbReference type="EC" id="3.1.3.7" evidence="3 10"/>
<dbReference type="InterPro" id="IPR006239">
    <property type="entry name" value="DPNP"/>
</dbReference>
<evidence type="ECO:0000313" key="11">
    <source>
        <dbReference type="EMBL" id="GKV42502.1"/>
    </source>
</evidence>
<evidence type="ECO:0000256" key="8">
    <source>
        <dbReference type="ARBA" id="ARBA00044484"/>
    </source>
</evidence>
<protein>
    <recommendedName>
        <fullName evidence="3 10">3'(2'),5'-bisphosphate nucleotidase</fullName>
        <ecNumber evidence="3 10">3.1.3.7</ecNumber>
    </recommendedName>
</protein>
<dbReference type="InterPro" id="IPR020550">
    <property type="entry name" value="Inositol_monophosphatase_CS"/>
</dbReference>
<comment type="caution">
    <text evidence="11">The sequence shown here is derived from an EMBL/GenBank/DDBJ whole genome shotgun (WGS) entry which is preliminary data.</text>
</comment>
<evidence type="ECO:0000256" key="7">
    <source>
        <dbReference type="ARBA" id="ARBA00044479"/>
    </source>
</evidence>
<keyword evidence="5 10" id="KW-0378">Hydrolase</keyword>
<dbReference type="PROSITE" id="PS00629">
    <property type="entry name" value="IMP_1"/>
    <property type="match status" value="1"/>
</dbReference>
<sequence>MEEDKYAKELEVAVRIVHIACSLCQKVQKGLLSASNEQVKSKDDDSPVTVADWSVQAVVSWLLSEIFGVQNVSIVAEEDVQTLSMSDSSNLLTAVVNAVNECLAEAAKYGLQSPNKALAASQIFEAISQCNSTGGPTGRHWVLDPVDGTLGFVRGEQYAIALALIEGGELVLGVLGCPNYPMKECLNYHQTMSVSPSSSDSWEKGCVMYARRGSGQAWLQPLIHGDVKFEWPNSARLIHVSSIDDPSLATFCEPVEKTNSNHAFTAGLASSMGLKKQPLRVHSMVKYAAIARGDAEIFMKFARSGYKEKIWDHAAGVVIVEEAGGVVTDAGGHSLDFSRGLYLEGLDRGIVACSGSTLHEKLIGAVYASWDSSHL</sequence>
<dbReference type="EMBL" id="BPVZ01000159">
    <property type="protein sequence ID" value="GKV42502.1"/>
    <property type="molecule type" value="Genomic_DNA"/>
</dbReference>
<dbReference type="PANTHER" id="PTHR43200:SF24">
    <property type="entry name" value="PAP-SPECIFIC PHOSPHATASE HAL2-LIKE"/>
    <property type="match status" value="1"/>
</dbReference>
<organism evidence="11 12">
    <name type="scientific">Rubroshorea leprosula</name>
    <dbReference type="NCBI Taxonomy" id="152421"/>
    <lineage>
        <taxon>Eukaryota</taxon>
        <taxon>Viridiplantae</taxon>
        <taxon>Streptophyta</taxon>
        <taxon>Embryophyta</taxon>
        <taxon>Tracheophyta</taxon>
        <taxon>Spermatophyta</taxon>
        <taxon>Magnoliopsida</taxon>
        <taxon>eudicotyledons</taxon>
        <taxon>Gunneridae</taxon>
        <taxon>Pentapetalae</taxon>
        <taxon>rosids</taxon>
        <taxon>malvids</taxon>
        <taxon>Malvales</taxon>
        <taxon>Dipterocarpaceae</taxon>
        <taxon>Rubroshorea</taxon>
    </lineage>
</organism>